<name>A0AAN6PUZ5_9PEZI</name>
<dbReference type="EMBL" id="MU863772">
    <property type="protein sequence ID" value="KAK4095851.1"/>
    <property type="molecule type" value="Genomic_DNA"/>
</dbReference>
<dbReference type="AlphaFoldDB" id="A0AAN6PUZ5"/>
<proteinExistence type="predicted"/>
<gene>
    <name evidence="2" type="ORF">N658DRAFT_502242</name>
</gene>
<dbReference type="Proteomes" id="UP001305647">
    <property type="component" value="Unassembled WGS sequence"/>
</dbReference>
<organism evidence="2 3">
    <name type="scientific">Parathielavia hyrcaniae</name>
    <dbReference type="NCBI Taxonomy" id="113614"/>
    <lineage>
        <taxon>Eukaryota</taxon>
        <taxon>Fungi</taxon>
        <taxon>Dikarya</taxon>
        <taxon>Ascomycota</taxon>
        <taxon>Pezizomycotina</taxon>
        <taxon>Sordariomycetes</taxon>
        <taxon>Sordariomycetidae</taxon>
        <taxon>Sordariales</taxon>
        <taxon>Chaetomiaceae</taxon>
        <taxon>Parathielavia</taxon>
    </lineage>
</organism>
<feature type="region of interest" description="Disordered" evidence="1">
    <location>
        <begin position="1"/>
        <end position="37"/>
    </location>
</feature>
<reference evidence="2" key="1">
    <citation type="journal article" date="2023" name="Mol. Phylogenet. Evol.">
        <title>Genome-scale phylogeny and comparative genomics of the fungal order Sordariales.</title>
        <authorList>
            <person name="Hensen N."/>
            <person name="Bonometti L."/>
            <person name="Westerberg I."/>
            <person name="Brannstrom I.O."/>
            <person name="Guillou S."/>
            <person name="Cros-Aarteil S."/>
            <person name="Calhoun S."/>
            <person name="Haridas S."/>
            <person name="Kuo A."/>
            <person name="Mondo S."/>
            <person name="Pangilinan J."/>
            <person name="Riley R."/>
            <person name="LaButti K."/>
            <person name="Andreopoulos B."/>
            <person name="Lipzen A."/>
            <person name="Chen C."/>
            <person name="Yan M."/>
            <person name="Daum C."/>
            <person name="Ng V."/>
            <person name="Clum A."/>
            <person name="Steindorff A."/>
            <person name="Ohm R.A."/>
            <person name="Martin F."/>
            <person name="Silar P."/>
            <person name="Natvig D.O."/>
            <person name="Lalanne C."/>
            <person name="Gautier V."/>
            <person name="Ament-Velasquez S.L."/>
            <person name="Kruys A."/>
            <person name="Hutchinson M.I."/>
            <person name="Powell A.J."/>
            <person name="Barry K."/>
            <person name="Miller A.N."/>
            <person name="Grigoriev I.V."/>
            <person name="Debuchy R."/>
            <person name="Gladieux P."/>
            <person name="Hiltunen Thoren M."/>
            <person name="Johannesson H."/>
        </authorList>
    </citation>
    <scope>NUCLEOTIDE SEQUENCE</scope>
    <source>
        <strain evidence="2">CBS 757.83</strain>
    </source>
</reference>
<evidence type="ECO:0000313" key="3">
    <source>
        <dbReference type="Proteomes" id="UP001305647"/>
    </source>
</evidence>
<evidence type="ECO:0000313" key="2">
    <source>
        <dbReference type="EMBL" id="KAK4095851.1"/>
    </source>
</evidence>
<feature type="compositionally biased region" description="Gly residues" evidence="1">
    <location>
        <begin position="139"/>
        <end position="151"/>
    </location>
</feature>
<comment type="caution">
    <text evidence="2">The sequence shown here is derived from an EMBL/GenBank/DDBJ whole genome shotgun (WGS) entry which is preliminary data.</text>
</comment>
<accession>A0AAN6PUZ5</accession>
<sequence>MTGTQPPPGHQSQSQSQSQTPPPTTAPITSPPSCRAHPWHPIPDAVLRSVYASDQAMYPVALPYARLRAWVDACPDLALCFFSPGQESDSGGPAAAAGAGAQVAGVVIVLPIRKGYWEDLLRGRLKEADIDSRTMFPENGGGGGTIGQGEEGPGKVEEVGLHVYHVERYDGSGLDFPGGETGGRLRFAELALREVVRRVQVRRDWRVVGISAITATPAGKRAFERLGFVLTGYRELFVVEGGGEESANGQDQVPQTRMVFQYPNDDENPVLAVDGAVISVTEMTVKYGNLPDLV</sequence>
<feature type="region of interest" description="Disordered" evidence="1">
    <location>
        <begin position="133"/>
        <end position="152"/>
    </location>
</feature>
<protein>
    <submittedName>
        <fullName evidence="2">Uncharacterized protein</fullName>
    </submittedName>
</protein>
<keyword evidence="3" id="KW-1185">Reference proteome</keyword>
<evidence type="ECO:0000256" key="1">
    <source>
        <dbReference type="SAM" id="MobiDB-lite"/>
    </source>
</evidence>
<reference evidence="2" key="2">
    <citation type="submission" date="2023-05" db="EMBL/GenBank/DDBJ databases">
        <authorList>
            <consortium name="Lawrence Berkeley National Laboratory"/>
            <person name="Steindorff A."/>
            <person name="Hensen N."/>
            <person name="Bonometti L."/>
            <person name="Westerberg I."/>
            <person name="Brannstrom I.O."/>
            <person name="Guillou S."/>
            <person name="Cros-Aarteil S."/>
            <person name="Calhoun S."/>
            <person name="Haridas S."/>
            <person name="Kuo A."/>
            <person name="Mondo S."/>
            <person name="Pangilinan J."/>
            <person name="Riley R."/>
            <person name="Labutti K."/>
            <person name="Andreopoulos B."/>
            <person name="Lipzen A."/>
            <person name="Chen C."/>
            <person name="Yanf M."/>
            <person name="Daum C."/>
            <person name="Ng V."/>
            <person name="Clum A."/>
            <person name="Ohm R."/>
            <person name="Martin F."/>
            <person name="Silar P."/>
            <person name="Natvig D."/>
            <person name="Lalanne C."/>
            <person name="Gautier V."/>
            <person name="Ament-Velasquez S.L."/>
            <person name="Kruys A."/>
            <person name="Hutchinson M.I."/>
            <person name="Powell A.J."/>
            <person name="Barry K."/>
            <person name="Miller A.N."/>
            <person name="Grigoriev I.V."/>
            <person name="Debuchy R."/>
            <person name="Gladieux P."/>
            <person name="Thoren M.H."/>
            <person name="Johannesson H."/>
        </authorList>
    </citation>
    <scope>NUCLEOTIDE SEQUENCE</scope>
    <source>
        <strain evidence="2">CBS 757.83</strain>
    </source>
</reference>
<feature type="compositionally biased region" description="Low complexity" evidence="1">
    <location>
        <begin position="10"/>
        <end position="19"/>
    </location>
</feature>